<dbReference type="GO" id="GO:0016301">
    <property type="term" value="F:kinase activity"/>
    <property type="evidence" value="ECO:0007669"/>
    <property type="project" value="UniProtKB-KW"/>
</dbReference>
<dbReference type="OrthoDB" id="431717at2759"/>
<feature type="domain" description="DNA-PKcs N-terminal" evidence="2">
    <location>
        <begin position="63"/>
        <end position="608"/>
    </location>
</feature>
<organism evidence="3 4">
    <name type="scientific">Cavenderia fasciculata</name>
    <name type="common">Slime mold</name>
    <name type="synonym">Dictyostelium fasciculatum</name>
    <dbReference type="NCBI Taxonomy" id="261658"/>
    <lineage>
        <taxon>Eukaryota</taxon>
        <taxon>Amoebozoa</taxon>
        <taxon>Evosea</taxon>
        <taxon>Eumycetozoa</taxon>
        <taxon>Dictyostelia</taxon>
        <taxon>Acytosteliales</taxon>
        <taxon>Cavenderiaceae</taxon>
        <taxon>Cavenderia</taxon>
    </lineage>
</organism>
<dbReference type="OMA" id="FHETASI"/>
<keyword evidence="4" id="KW-1185">Reference proteome</keyword>
<dbReference type="Pfam" id="PF20500">
    <property type="entry name" value="DNA-PKcs_N"/>
    <property type="match status" value="2"/>
</dbReference>
<dbReference type="InterPro" id="IPR046804">
    <property type="entry name" value="DNA-PKcs_N"/>
</dbReference>
<accession>F4QCS0</accession>
<protein>
    <submittedName>
        <fullName evidence="3">DNA-dependent protein kinase subunit</fullName>
    </submittedName>
</protein>
<sequence>MTGTSTYQKIEDYLIKLHASLNAQQQQQGSAATSYSAMDNDEMLIDELSNIIMKELVDEEIGLAASLLFQGDHNILKYLTKTGNYSVNNSTSANTKIVVKIKCQLLQLTTDFIKNYRAACTGYIVSIKNLCISLFRKDQSQTVQALSFKPIQKILTKSFNYQTKQSSIKAELFGVRDMTDKLIEQFTCGKLSQTVKGEILITLGLFSEHFPSVIMDYNNQLATILMETLGSQLKSKAPETVLILSSIKALDCLLVHFSGDFMITNNKHVQQLYHYLFICTDPQSAGQRFEIPRSAMQLINHHAPLFKQYLTEQSEKMFTRLEFWCNHNNKLNRDIAFNCIDTFLAQIAKEMTSGQRSIESDQTTFKFFIRKFYSIFENTNSSTYEISIAIRGCSRFALPVKQFIGEWELKSLLGSLFKFSEKLMIVKLENIEEIVMHLSSFINAFSNILFEINDIEFWYLDPLEQIVGTFFIIYPYLFEKQRDRYYSAINRLFASLYFKGDFLKTLLTRIVRQGMIITFSKPNLSLINYLNTGDTPWYEVYKDVWFHLLHPKKEDTEYNKNRDTPPVNAGTITSMIYNEMISSLISLIQKLDLSYSSKDVDDIHHNPAMITTTTTAGAATDQKKKQDDEDEDATDEDEESNDQEEQDASQLVNDDNQTLIPSTAKDIELFLNLVEFVKIFVPYNHPKLLVPWIYIFGKEVIFTSKKYPLISGFYKLMQVIMKVCKKENYFAFIDQQQKKSLTASIDSAASNSGETFSLSYSMDIDDDENNTTTNQSSNAPQIQLEIEEEEIENKKNCFILFNKFIQEVLSCGNQFKDELLASCIQLLLSIPKQLIDVGLLIPTLKTSFKLGLSYLKLGHSALNAIEYWIKVVPLQFE</sequence>
<dbReference type="InterPro" id="IPR016024">
    <property type="entry name" value="ARM-type_fold"/>
</dbReference>
<evidence type="ECO:0000256" key="1">
    <source>
        <dbReference type="SAM" id="MobiDB-lite"/>
    </source>
</evidence>
<dbReference type="RefSeq" id="XP_004350356.1">
    <property type="nucleotide sequence ID" value="XM_004350306.1"/>
</dbReference>
<dbReference type="Proteomes" id="UP000007797">
    <property type="component" value="Unassembled WGS sequence"/>
</dbReference>
<dbReference type="SUPFAM" id="SSF48371">
    <property type="entry name" value="ARM repeat"/>
    <property type="match status" value="1"/>
</dbReference>
<feature type="compositionally biased region" description="Low complexity" evidence="1">
    <location>
        <begin position="611"/>
        <end position="620"/>
    </location>
</feature>
<keyword evidence="3" id="KW-0418">Kinase</keyword>
<dbReference type="Gene3D" id="1.25.10.10">
    <property type="entry name" value="Leucine-rich Repeat Variant"/>
    <property type="match status" value="1"/>
</dbReference>
<feature type="domain" description="DNA-PKcs N-terminal" evidence="2">
    <location>
        <begin position="634"/>
        <end position="873"/>
    </location>
</feature>
<dbReference type="AlphaFoldDB" id="F4QCS0"/>
<dbReference type="KEGG" id="dfa:DFA_11413"/>
<dbReference type="InterPro" id="IPR011989">
    <property type="entry name" value="ARM-like"/>
</dbReference>
<dbReference type="GeneID" id="14865350"/>
<name>F4QCS0_CACFS</name>
<gene>
    <name evidence="3" type="ORF">DFA_11413</name>
</gene>
<reference evidence="4" key="1">
    <citation type="journal article" date="2011" name="Genome Res.">
        <title>Phylogeny-wide analysis of social amoeba genomes highlights ancient origins for complex intercellular communication.</title>
        <authorList>
            <person name="Heidel A.J."/>
            <person name="Lawal H.M."/>
            <person name="Felder M."/>
            <person name="Schilde C."/>
            <person name="Helps N.R."/>
            <person name="Tunggal B."/>
            <person name="Rivero F."/>
            <person name="John U."/>
            <person name="Schleicher M."/>
            <person name="Eichinger L."/>
            <person name="Platzer M."/>
            <person name="Noegel A.A."/>
            <person name="Schaap P."/>
            <person name="Gloeckner G."/>
        </authorList>
    </citation>
    <scope>NUCLEOTIDE SEQUENCE [LARGE SCALE GENOMIC DNA]</scope>
    <source>
        <strain evidence="4">SH3</strain>
    </source>
</reference>
<dbReference type="EMBL" id="GL883029">
    <property type="protein sequence ID" value="EGG13652.1"/>
    <property type="molecule type" value="Genomic_DNA"/>
</dbReference>
<feature type="region of interest" description="Disordered" evidence="1">
    <location>
        <begin position="611"/>
        <end position="655"/>
    </location>
</feature>
<proteinExistence type="predicted"/>
<evidence type="ECO:0000313" key="3">
    <source>
        <dbReference type="EMBL" id="EGG13652.1"/>
    </source>
</evidence>
<dbReference type="STRING" id="1054147.F4QCS0"/>
<evidence type="ECO:0000259" key="2">
    <source>
        <dbReference type="Pfam" id="PF20500"/>
    </source>
</evidence>
<feature type="compositionally biased region" description="Acidic residues" evidence="1">
    <location>
        <begin position="628"/>
        <end position="647"/>
    </location>
</feature>
<evidence type="ECO:0000313" key="4">
    <source>
        <dbReference type="Proteomes" id="UP000007797"/>
    </source>
</evidence>
<keyword evidence="3" id="KW-0808">Transferase</keyword>